<dbReference type="PANTHER" id="PTHR43630:SF1">
    <property type="entry name" value="POLY-BETA-1,6-N-ACETYL-D-GLUCOSAMINE SYNTHASE"/>
    <property type="match status" value="1"/>
</dbReference>
<evidence type="ECO:0000313" key="6">
    <source>
        <dbReference type="Proteomes" id="UP000732105"/>
    </source>
</evidence>
<feature type="transmembrane region" description="Helical" evidence="4">
    <location>
        <begin position="307"/>
        <end position="327"/>
    </location>
</feature>
<keyword evidence="6" id="KW-1185">Reference proteome</keyword>
<dbReference type="InterPro" id="IPR029044">
    <property type="entry name" value="Nucleotide-diphossugar_trans"/>
</dbReference>
<evidence type="ECO:0000256" key="2">
    <source>
        <dbReference type="ARBA" id="ARBA00022676"/>
    </source>
</evidence>
<accession>A0ABX1WV39</accession>
<keyword evidence="4" id="KW-0812">Transmembrane</keyword>
<dbReference type="SUPFAM" id="SSF53448">
    <property type="entry name" value="Nucleotide-diphospho-sugar transferases"/>
    <property type="match status" value="1"/>
</dbReference>
<evidence type="ECO:0000256" key="4">
    <source>
        <dbReference type="SAM" id="Phobius"/>
    </source>
</evidence>
<keyword evidence="2" id="KW-0328">Glycosyltransferase</keyword>
<feature type="transmembrane region" description="Helical" evidence="4">
    <location>
        <begin position="339"/>
        <end position="355"/>
    </location>
</feature>
<dbReference type="PANTHER" id="PTHR43630">
    <property type="entry name" value="POLY-BETA-1,6-N-ACETYL-D-GLUCOSAMINE SYNTHASE"/>
    <property type="match status" value="1"/>
</dbReference>
<keyword evidence="4" id="KW-1133">Transmembrane helix</keyword>
<name>A0ABX1WV39_9BACT</name>
<comment type="caution">
    <text evidence="5">The sequence shown here is derived from an EMBL/GenBank/DDBJ whole genome shotgun (WGS) entry which is preliminary data.</text>
</comment>
<keyword evidence="3" id="KW-0808">Transferase</keyword>
<organism evidence="5 6">
    <name type="scientific">Marinifilum caeruleilacunae</name>
    <dbReference type="NCBI Taxonomy" id="2499076"/>
    <lineage>
        <taxon>Bacteria</taxon>
        <taxon>Pseudomonadati</taxon>
        <taxon>Bacteroidota</taxon>
        <taxon>Bacteroidia</taxon>
        <taxon>Marinilabiliales</taxon>
        <taxon>Marinifilaceae</taxon>
    </lineage>
</organism>
<keyword evidence="4" id="KW-0472">Membrane</keyword>
<evidence type="ECO:0000313" key="5">
    <source>
        <dbReference type="EMBL" id="NOU59984.1"/>
    </source>
</evidence>
<dbReference type="Proteomes" id="UP000732105">
    <property type="component" value="Unassembled WGS sequence"/>
</dbReference>
<sequence length="401" mass="46013">MEILNTIIYIVELVLFVYLGFAAVYIFIFAFASIFPYRQKTPKNTKNRKFAVLIPGYKEDVVIVDVAKDALNQNYPQDLYDVVIIADSFKAQTIDRLKELPIKLVEVSFDVSTKSKALNKAMQTIGDNYDVALVLDADNLMEKDFIQKVNQSFDNGFMVVQGHRAAKNVNTSFAILDAISEEVNNNIFRKGHRVLGFSSALIGSGMAFDYAFFKDTMSKVNAIGGFDKELELKLLKDKKKIEYLNDAIVLDEKVQKSEVFAKQRKRWLSAQFIYFARYFFPGLYHLFFKGNIDFFDKVYQMISPPRILLLGMVGIISVFYMAVWYFFESASILHFSIQQWMYVLLLVVLAFALSIPRKFYTGSTLRAILSLPRAFFLMFASLFKLKGANKKFIHTEHGVNN</sequence>
<dbReference type="Pfam" id="PF13641">
    <property type="entry name" value="Glyco_tranf_2_3"/>
    <property type="match status" value="1"/>
</dbReference>
<protein>
    <submittedName>
        <fullName evidence="5">Glycosyltransferase</fullName>
    </submittedName>
</protein>
<gene>
    <name evidence="5" type="ORF">ELS83_09125</name>
</gene>
<dbReference type="Gene3D" id="3.90.550.10">
    <property type="entry name" value="Spore Coat Polysaccharide Biosynthesis Protein SpsA, Chain A"/>
    <property type="match status" value="1"/>
</dbReference>
<feature type="transmembrane region" description="Helical" evidence="4">
    <location>
        <begin position="6"/>
        <end position="37"/>
    </location>
</feature>
<feature type="transmembrane region" description="Helical" evidence="4">
    <location>
        <begin position="267"/>
        <end position="287"/>
    </location>
</feature>
<dbReference type="EMBL" id="RZNH01000012">
    <property type="protein sequence ID" value="NOU59984.1"/>
    <property type="molecule type" value="Genomic_DNA"/>
</dbReference>
<proteinExistence type="inferred from homology"/>
<comment type="similarity">
    <text evidence="1">Belongs to the glycosyltransferase 2 family.</text>
</comment>
<dbReference type="RefSeq" id="WP_171595257.1">
    <property type="nucleotide sequence ID" value="NZ_RZNH01000012.1"/>
</dbReference>
<evidence type="ECO:0000256" key="3">
    <source>
        <dbReference type="ARBA" id="ARBA00022679"/>
    </source>
</evidence>
<evidence type="ECO:0000256" key="1">
    <source>
        <dbReference type="ARBA" id="ARBA00006739"/>
    </source>
</evidence>
<reference evidence="5 6" key="1">
    <citation type="submission" date="2018-12" db="EMBL/GenBank/DDBJ databases">
        <title>Marinifilum JC070 sp. nov., a marine bacterium isolated from Yongle Blue Hole in the South China Sea.</title>
        <authorList>
            <person name="Fu T."/>
        </authorList>
    </citation>
    <scope>NUCLEOTIDE SEQUENCE [LARGE SCALE GENOMIC DNA]</scope>
    <source>
        <strain evidence="5 6">JC070</strain>
    </source>
</reference>